<keyword evidence="4" id="KW-0804">Transcription</keyword>
<dbReference type="Gene3D" id="1.10.10.10">
    <property type="entry name" value="Winged helix-like DNA-binding domain superfamily/Winged helix DNA-binding domain"/>
    <property type="match status" value="1"/>
</dbReference>
<dbReference type="InterPro" id="IPR039425">
    <property type="entry name" value="RNA_pol_sigma-70-like"/>
</dbReference>
<evidence type="ECO:0000256" key="1">
    <source>
        <dbReference type="ARBA" id="ARBA00010641"/>
    </source>
</evidence>
<dbReference type="Gene3D" id="1.10.1740.10">
    <property type="match status" value="1"/>
</dbReference>
<dbReference type="SUPFAM" id="SSF88659">
    <property type="entry name" value="Sigma3 and sigma4 domains of RNA polymerase sigma factors"/>
    <property type="match status" value="1"/>
</dbReference>
<dbReference type="RefSeq" id="WP_264500862.1">
    <property type="nucleotide sequence ID" value="NZ_JAPDDS010000004.1"/>
</dbReference>
<keyword evidence="3" id="KW-0731">Sigma factor</keyword>
<gene>
    <name evidence="7" type="ORF">OKA04_09215</name>
</gene>
<dbReference type="SUPFAM" id="SSF88946">
    <property type="entry name" value="Sigma2 domain of RNA polymerase sigma factors"/>
    <property type="match status" value="1"/>
</dbReference>
<dbReference type="PANTHER" id="PTHR43133">
    <property type="entry name" value="RNA POLYMERASE ECF-TYPE SIGMA FACTO"/>
    <property type="match status" value="1"/>
</dbReference>
<dbReference type="InterPro" id="IPR013324">
    <property type="entry name" value="RNA_pol_sigma_r3/r4-like"/>
</dbReference>
<feature type="domain" description="RNA polymerase sigma-70 region 2" evidence="5">
    <location>
        <begin position="18"/>
        <end position="80"/>
    </location>
</feature>
<keyword evidence="8" id="KW-1185">Reference proteome</keyword>
<evidence type="ECO:0000313" key="8">
    <source>
        <dbReference type="Proteomes" id="UP001207930"/>
    </source>
</evidence>
<reference evidence="7 8" key="1">
    <citation type="submission" date="2022-10" db="EMBL/GenBank/DDBJ databases">
        <title>Luteolibacter flavescens strain MCCC 1K03193, whole genome shotgun sequencing project.</title>
        <authorList>
            <person name="Zhao G."/>
            <person name="Shen L."/>
        </authorList>
    </citation>
    <scope>NUCLEOTIDE SEQUENCE [LARGE SCALE GENOMIC DNA]</scope>
    <source>
        <strain evidence="7 8">MCCC 1K03193</strain>
    </source>
</reference>
<dbReference type="CDD" id="cd06171">
    <property type="entry name" value="Sigma70_r4"/>
    <property type="match status" value="1"/>
</dbReference>
<dbReference type="Pfam" id="PF08281">
    <property type="entry name" value="Sigma70_r4_2"/>
    <property type="match status" value="1"/>
</dbReference>
<comment type="similarity">
    <text evidence="1">Belongs to the sigma-70 factor family. ECF subfamily.</text>
</comment>
<evidence type="ECO:0000256" key="2">
    <source>
        <dbReference type="ARBA" id="ARBA00023015"/>
    </source>
</evidence>
<comment type="caution">
    <text evidence="7">The sequence shown here is derived from an EMBL/GenBank/DDBJ whole genome shotgun (WGS) entry which is preliminary data.</text>
</comment>
<dbReference type="PANTHER" id="PTHR43133:SF51">
    <property type="entry name" value="RNA POLYMERASE SIGMA FACTOR"/>
    <property type="match status" value="1"/>
</dbReference>
<evidence type="ECO:0000256" key="4">
    <source>
        <dbReference type="ARBA" id="ARBA00023163"/>
    </source>
</evidence>
<feature type="domain" description="RNA polymerase sigma factor 70 region 4 type 2" evidence="6">
    <location>
        <begin position="113"/>
        <end position="164"/>
    </location>
</feature>
<dbReference type="InterPro" id="IPR013249">
    <property type="entry name" value="RNA_pol_sigma70_r4_t2"/>
</dbReference>
<evidence type="ECO:0000259" key="5">
    <source>
        <dbReference type="Pfam" id="PF04542"/>
    </source>
</evidence>
<dbReference type="InterPro" id="IPR014284">
    <property type="entry name" value="RNA_pol_sigma-70_dom"/>
</dbReference>
<organism evidence="7 8">
    <name type="scientific">Luteolibacter flavescens</name>
    <dbReference type="NCBI Taxonomy" id="1859460"/>
    <lineage>
        <taxon>Bacteria</taxon>
        <taxon>Pseudomonadati</taxon>
        <taxon>Verrucomicrobiota</taxon>
        <taxon>Verrucomicrobiia</taxon>
        <taxon>Verrucomicrobiales</taxon>
        <taxon>Verrucomicrobiaceae</taxon>
        <taxon>Luteolibacter</taxon>
    </lineage>
</organism>
<dbReference type="EMBL" id="JAPDDS010000004">
    <property type="protein sequence ID" value="MCW1884905.1"/>
    <property type="molecule type" value="Genomic_DNA"/>
</dbReference>
<proteinExistence type="inferred from homology"/>
<dbReference type="Proteomes" id="UP001207930">
    <property type="component" value="Unassembled WGS sequence"/>
</dbReference>
<accession>A0ABT3FPJ3</accession>
<dbReference type="InterPro" id="IPR036388">
    <property type="entry name" value="WH-like_DNA-bd_sf"/>
</dbReference>
<keyword evidence="2" id="KW-0805">Transcription regulation</keyword>
<evidence type="ECO:0000259" key="6">
    <source>
        <dbReference type="Pfam" id="PF08281"/>
    </source>
</evidence>
<protein>
    <submittedName>
        <fullName evidence="7">Sigma-70 family RNA polymerase sigma factor</fullName>
    </submittedName>
</protein>
<dbReference type="Pfam" id="PF04542">
    <property type="entry name" value="Sigma70_r2"/>
    <property type="match status" value="1"/>
</dbReference>
<dbReference type="InterPro" id="IPR007627">
    <property type="entry name" value="RNA_pol_sigma70_r2"/>
</dbReference>
<sequence>MPALTSEPSDAWLLETLERYEKPLLKYALGQCGDREMARDAVQDTFLSLASEVTKARPQNLSAWLFSVCRNRLIDIRRKQFRLVPLEDDHLERDLDGIPGPSARIETEEKNSALLRMVESLPERERELVRLKFQAGLSYREISEITGITEGHVGYLLHHAVKELREQWLKEGHER</sequence>
<evidence type="ECO:0000313" key="7">
    <source>
        <dbReference type="EMBL" id="MCW1884905.1"/>
    </source>
</evidence>
<evidence type="ECO:0000256" key="3">
    <source>
        <dbReference type="ARBA" id="ARBA00023082"/>
    </source>
</evidence>
<name>A0ABT3FPJ3_9BACT</name>
<dbReference type="NCBIfam" id="TIGR02937">
    <property type="entry name" value="sigma70-ECF"/>
    <property type="match status" value="1"/>
</dbReference>
<dbReference type="InterPro" id="IPR013325">
    <property type="entry name" value="RNA_pol_sigma_r2"/>
</dbReference>